<dbReference type="Proteomes" id="UP000502998">
    <property type="component" value="Chromosome"/>
</dbReference>
<organism evidence="1 2">
    <name type="scientific">Enterococcus saigonensis</name>
    <dbReference type="NCBI Taxonomy" id="1805431"/>
    <lineage>
        <taxon>Bacteria</taxon>
        <taxon>Bacillati</taxon>
        <taxon>Bacillota</taxon>
        <taxon>Bacilli</taxon>
        <taxon>Lactobacillales</taxon>
        <taxon>Enterococcaceae</taxon>
        <taxon>Enterococcus</taxon>
    </lineage>
</organism>
<dbReference type="AlphaFoldDB" id="A0A679IIJ1"/>
<accession>A0A679IIJ1</accession>
<keyword evidence="2" id="KW-1185">Reference proteome</keyword>
<dbReference type="RefSeq" id="WP_173102319.1">
    <property type="nucleotide sequence ID" value="NZ_AP022822.1"/>
</dbReference>
<evidence type="ECO:0000313" key="2">
    <source>
        <dbReference type="Proteomes" id="UP000502998"/>
    </source>
</evidence>
<proteinExistence type="predicted"/>
<reference evidence="1 2" key="1">
    <citation type="submission" date="2020-02" db="EMBL/GenBank/DDBJ databases">
        <title>Characterization of vanA genotype vancomycin-resistant Enterococcus saigonensis VE80.</title>
        <authorList>
            <person name="Harada T."/>
            <person name="Motooka D."/>
            <person name="Nakamura S."/>
            <person name="Yamamoto Y."/>
            <person name="Kawahara R."/>
            <person name="Kawatsu K."/>
        </authorList>
    </citation>
    <scope>NUCLEOTIDE SEQUENCE [LARGE SCALE GENOMIC DNA]</scope>
    <source>
        <strain evidence="1 2">VE80</strain>
    </source>
</reference>
<dbReference type="EMBL" id="AP022822">
    <property type="protein sequence ID" value="BCA84946.1"/>
    <property type="molecule type" value="Genomic_DNA"/>
</dbReference>
<sequence>MAFFKGKSVSSTTGDAFLDHVVEIVTDDGSSFVSIKALKNSDVFTAIKILASDIASSPLQLLKDNLPTKNDDLMSLFNNRPNELMDGWHFKFCLAVNMLLNGNSFALIVRDEAGTPVSMDFVANSEITMKQHDNGSIYYEVGNPSDKKKRVEALDMLHFKYFTQDGLTGIPPLYALKDELKIQAAGNKTIFNYFKRGINSSGILKVEKSDLDSNAKKAIREKFEEANGSDNGDNAVRTIVLDSTMDYKKLEVDTSVLKLINSNDWTTKQISKAFGIPSDRLEVESAHSSVTQSNLIYLQNTLSHYFACFLSEIKAKLVDDPLNVRFNTERFLETDPLTMAETTLKQVQGSLLTINEGRSKLGLAPVDGGDRLLASLNYTYLDMLERYQLDQQEGAMQADGE</sequence>
<name>A0A679IIJ1_9ENTE</name>
<dbReference type="InterPro" id="IPR006427">
    <property type="entry name" value="Portal_HK97"/>
</dbReference>
<dbReference type="KEGG" id="esg:EsVE80_04690"/>
<gene>
    <name evidence="1" type="ORF">EsVE80_04690</name>
</gene>
<evidence type="ECO:0000313" key="1">
    <source>
        <dbReference type="EMBL" id="BCA84946.1"/>
    </source>
</evidence>
<protein>
    <submittedName>
        <fullName evidence="1">Portal protein</fullName>
    </submittedName>
</protein>
<dbReference type="Pfam" id="PF04860">
    <property type="entry name" value="Phage_portal"/>
    <property type="match status" value="1"/>
</dbReference>
<dbReference type="NCBIfam" id="TIGR01537">
    <property type="entry name" value="portal_HK97"/>
    <property type="match status" value="1"/>
</dbReference>
<dbReference type="InterPro" id="IPR006944">
    <property type="entry name" value="Phage/GTA_portal"/>
</dbReference>